<reference evidence="1" key="1">
    <citation type="journal article" date="2014" name="Front. Microbiol.">
        <title>High frequency of phylogenetically diverse reductive dehalogenase-homologous genes in deep subseafloor sedimentary metagenomes.</title>
        <authorList>
            <person name="Kawai M."/>
            <person name="Futagami T."/>
            <person name="Toyoda A."/>
            <person name="Takaki Y."/>
            <person name="Nishi S."/>
            <person name="Hori S."/>
            <person name="Arai W."/>
            <person name="Tsubouchi T."/>
            <person name="Morono Y."/>
            <person name="Uchiyama I."/>
            <person name="Ito T."/>
            <person name="Fujiyama A."/>
            <person name="Inagaki F."/>
            <person name="Takami H."/>
        </authorList>
    </citation>
    <scope>NUCLEOTIDE SEQUENCE</scope>
    <source>
        <strain evidence="1">Expedition CK06-06</strain>
    </source>
</reference>
<organism evidence="1">
    <name type="scientific">marine sediment metagenome</name>
    <dbReference type="NCBI Taxonomy" id="412755"/>
    <lineage>
        <taxon>unclassified sequences</taxon>
        <taxon>metagenomes</taxon>
        <taxon>ecological metagenomes</taxon>
    </lineage>
</organism>
<name>X1ACU5_9ZZZZ</name>
<comment type="caution">
    <text evidence="1">The sequence shown here is derived from an EMBL/GenBank/DDBJ whole genome shotgun (WGS) entry which is preliminary data.</text>
</comment>
<proteinExistence type="predicted"/>
<protein>
    <submittedName>
        <fullName evidence="1">Uncharacterized protein</fullName>
    </submittedName>
</protein>
<evidence type="ECO:0000313" key="1">
    <source>
        <dbReference type="EMBL" id="GAG80310.1"/>
    </source>
</evidence>
<dbReference type="AlphaFoldDB" id="X1ACU5"/>
<dbReference type="EMBL" id="BART01016329">
    <property type="protein sequence ID" value="GAG80310.1"/>
    <property type="molecule type" value="Genomic_DNA"/>
</dbReference>
<sequence>MNMAKSYTITSDPFYVNGSITESALNTYTQNEISLPLDSLGREGILVHAVYWTSSDPAGVPNALSDIRMQLT</sequence>
<gene>
    <name evidence="1" type="ORF">S01H4_31434</name>
</gene>
<accession>X1ACU5</accession>
<feature type="non-terminal residue" evidence="1">
    <location>
        <position position="72"/>
    </location>
</feature>